<evidence type="ECO:0000313" key="6">
    <source>
        <dbReference type="RefSeq" id="XP_034083288.1"/>
    </source>
</evidence>
<feature type="domain" description="Piezo TM1-24" evidence="4">
    <location>
        <begin position="457"/>
        <end position="750"/>
    </location>
</feature>
<feature type="transmembrane region" description="Helical" evidence="2">
    <location>
        <begin position="191"/>
        <end position="213"/>
    </location>
</feature>
<evidence type="ECO:0000256" key="1">
    <source>
        <dbReference type="SAM" id="MobiDB-lite"/>
    </source>
</evidence>
<keyword evidence="2" id="KW-0812">Transmembrane</keyword>
<feature type="compositionally biased region" description="Polar residues" evidence="1">
    <location>
        <begin position="385"/>
        <end position="401"/>
    </location>
</feature>
<dbReference type="InterPro" id="IPR031805">
    <property type="entry name" value="Piezo_TM25-28"/>
</dbReference>
<dbReference type="OrthoDB" id="303066at2759"/>
<gene>
    <name evidence="6" type="primary">LOC117553465</name>
</gene>
<feature type="domain" description="Piezo TM1-24" evidence="4">
    <location>
        <begin position="26"/>
        <end position="334"/>
    </location>
</feature>
<dbReference type="PANTHER" id="PTHR47049">
    <property type="entry name" value="PIEZO-TYPE MECHANOSENSITIVE ION CHANNEL HOMOLOG"/>
    <property type="match status" value="1"/>
</dbReference>
<dbReference type="Pfam" id="PF15917">
    <property type="entry name" value="Piezo_TM25-28"/>
    <property type="match status" value="1"/>
</dbReference>
<feature type="domain" description="Piezo TM25-28" evidence="3">
    <location>
        <begin position="1198"/>
        <end position="1477"/>
    </location>
</feature>
<evidence type="ECO:0000313" key="5">
    <source>
        <dbReference type="Proteomes" id="UP000515161"/>
    </source>
</evidence>
<keyword evidence="2" id="KW-0472">Membrane</keyword>
<feature type="transmembrane region" description="Helical" evidence="2">
    <location>
        <begin position="610"/>
        <end position="634"/>
    </location>
</feature>
<dbReference type="Proteomes" id="UP000515161">
    <property type="component" value="Unplaced"/>
</dbReference>
<protein>
    <submittedName>
        <fullName evidence="6">Piezo-type mechanosensitive ion channel component 2-like</fullName>
    </submittedName>
</protein>
<dbReference type="GeneID" id="117553465"/>
<dbReference type="GO" id="GO:0008381">
    <property type="term" value="F:mechanosensitive monoatomic ion channel activity"/>
    <property type="evidence" value="ECO:0007669"/>
    <property type="project" value="InterPro"/>
</dbReference>
<feature type="transmembrane region" description="Helical" evidence="2">
    <location>
        <begin position="1243"/>
        <end position="1266"/>
    </location>
</feature>
<feature type="transmembrane region" description="Helical" evidence="2">
    <location>
        <begin position="478"/>
        <end position="496"/>
    </location>
</feature>
<dbReference type="InterPro" id="IPR056769">
    <property type="entry name" value="Piezo_TM1-24"/>
</dbReference>
<evidence type="ECO:0000259" key="3">
    <source>
        <dbReference type="Pfam" id="PF15917"/>
    </source>
</evidence>
<feature type="transmembrane region" description="Helical" evidence="2">
    <location>
        <begin position="58"/>
        <end position="80"/>
    </location>
</feature>
<dbReference type="GO" id="GO:0016020">
    <property type="term" value="C:membrane"/>
    <property type="evidence" value="ECO:0007669"/>
    <property type="project" value="InterPro"/>
</dbReference>
<feature type="region of interest" description="Disordered" evidence="1">
    <location>
        <begin position="382"/>
        <end position="401"/>
    </location>
</feature>
<evidence type="ECO:0000256" key="2">
    <source>
        <dbReference type="SAM" id="Phobius"/>
    </source>
</evidence>
<feature type="transmembrane region" description="Helical" evidence="2">
    <location>
        <begin position="30"/>
        <end position="46"/>
    </location>
</feature>
<dbReference type="InParanoid" id="A0A6P8V8P9"/>
<feature type="transmembrane region" description="Helical" evidence="2">
    <location>
        <begin position="1046"/>
        <end position="1063"/>
    </location>
</feature>
<dbReference type="PANTHER" id="PTHR47049:SF6">
    <property type="entry name" value="PIEZO-TYPE MECHANOSENSITIVE ION CHANNEL COMPONENT"/>
    <property type="match status" value="1"/>
</dbReference>
<keyword evidence="5" id="KW-1185">Reference proteome</keyword>
<dbReference type="InterPro" id="IPR027272">
    <property type="entry name" value="Piezo"/>
</dbReference>
<feature type="transmembrane region" description="Helical" evidence="2">
    <location>
        <begin position="882"/>
        <end position="907"/>
    </location>
</feature>
<feature type="transmembrane region" description="Helical" evidence="2">
    <location>
        <begin position="1218"/>
        <end position="1237"/>
    </location>
</feature>
<feature type="transmembrane region" description="Helical" evidence="2">
    <location>
        <begin position="984"/>
        <end position="1002"/>
    </location>
</feature>
<feature type="transmembrane region" description="Helical" evidence="2">
    <location>
        <begin position="672"/>
        <end position="690"/>
    </location>
</feature>
<proteinExistence type="predicted"/>
<dbReference type="Pfam" id="PF24871">
    <property type="entry name" value="Piezo_TM1-24"/>
    <property type="match status" value="2"/>
</dbReference>
<organism evidence="5 6">
    <name type="scientific">Gymnodraco acuticeps</name>
    <name type="common">Antarctic dragonfish</name>
    <dbReference type="NCBI Taxonomy" id="8218"/>
    <lineage>
        <taxon>Eukaryota</taxon>
        <taxon>Metazoa</taxon>
        <taxon>Chordata</taxon>
        <taxon>Craniata</taxon>
        <taxon>Vertebrata</taxon>
        <taxon>Euteleostomi</taxon>
        <taxon>Actinopterygii</taxon>
        <taxon>Neopterygii</taxon>
        <taxon>Teleostei</taxon>
        <taxon>Neoteleostei</taxon>
        <taxon>Acanthomorphata</taxon>
        <taxon>Eupercaria</taxon>
        <taxon>Perciformes</taxon>
        <taxon>Notothenioidei</taxon>
        <taxon>Bathydraconidae</taxon>
        <taxon>Gymnodraco</taxon>
    </lineage>
</organism>
<keyword evidence="2" id="KW-1133">Transmembrane helix</keyword>
<feature type="transmembrane region" description="Helical" evidence="2">
    <location>
        <begin position="1097"/>
        <end position="1119"/>
    </location>
</feature>
<feature type="transmembrane region" description="Helical" evidence="2">
    <location>
        <begin position="1278"/>
        <end position="1297"/>
    </location>
</feature>
<feature type="transmembrane region" description="Helical" evidence="2">
    <location>
        <begin position="850"/>
        <end position="870"/>
    </location>
</feature>
<accession>A0A6P8V8P9</accession>
<feature type="transmembrane region" description="Helical" evidence="2">
    <location>
        <begin position="640"/>
        <end position="660"/>
    </location>
</feature>
<evidence type="ECO:0000259" key="4">
    <source>
        <dbReference type="Pfam" id="PF24871"/>
    </source>
</evidence>
<sequence>MPSAISAGLLLRVLLPCTLTAACVLRFSGFSLVYLVLLLMLPLLPAPPSGNLRGCVTAVCVSSFLFLLLQICFLFTTLSLHTHSNCTSWETALSQLGLVSLSGSDAGSAVRQVFPDVGVLVVGLLTWRLIARLNGDTHTQPQQEVQREEEDLMFDEDSVSVLGDEEELEEGTRNRFLVELEILVTKTRQMLGTMTTTGAKVLLTFLLGLTGIMFPSLSSLPYLLCFQLLCTWWAWSGQVPPLLFRCVSVMSLVYSASHFLLVYFYQLPLLQEAWPPNRTSASVLGLLPLVSMDCVDPWRLTVTSDLHWFHFSSPLMVLLLYHTVASLRRNQLIDCGRGLERAGSEVGGSCDIITTTSNLSDDVIGDITAEKRREMWRRAHRSRDVLTSSNQSPSDSFAPPTQSTALGLDNYSTPHYSLSQSDTLETCEFGADGWEEPQMSPGEVGGACPGEGGGAWSFLLQQSYLCALMAMMLWPVSYVSWLTCVLLLWSCLLWMLKERRRYTMMSSPWLVAYGNLLVLLQYIYSFPPAQEVPGLFPRKQDPCRELASKLLCLLSFWLLLRQALTEKRDRQEDTQLSTITVHMEDEEKGDTGEVSYEQVLLQKGGVTMEALVAVVTRMFVKYWIYVCGTMFFFVSFEGKIVLYKVIYMVLLLCCSTLYQLNYERWRAMLRGFWVAVVVYSMLVLILVYTFQFPTSPQTWSYYTGLSTHRLEDIGLEKFSVPVLFTRIFIPAAFLLVCIVHLHYFHEPFLQLTDLKTVVDTHNSTITRLVHSEGSLFDLSLSLGGGAPQILQERETGVREEEEKKWIQVEEEEEEEEEEEKEYPCVFEKETLSQQIKSLVSWRLVMDRLSVLLLHLLLSLQSLQRLLWWILELHIVKITSCYIIWVCVKEVCVLNLLFVVCVSVALPCRPWRPRLAGACTVWTCTLAVCKMLYQLNAVQPIRYSSNCTMPGNSSTHLSHSALYSGPVDPARWVGFKKTDGKLLDYLRYNLMMLALLAFEVTVYRHQELYRLHRNEVPPPTRTLFHDITRHHLDDGVLSCTKYFLNYFFYKFGLETCFLLAVNVIGQRMDLFAVGHAFGLISVLSQRSRKSIAAVWPKYCYFLSGALCFQYLLCIGFPPAACTDYPWRPPSSNMDSNVVKWLFLPDHLTPPNPIFLLYDFLLLLGASLQLQVFEEELRPEVQLLAGENSELYDGQVSDPIRSLHLNTGLDFMLCRSYLDMMKLIIFSYMFWFVLTIIFITGTTRISIFCMGYLVACFYFLLVGGDLLLKPADSILRYWDCLIGYNVFVITMKNILSILACGFIKSLVLNHCWLIQLFSLACTIKGYTKPEQQSSKQCELPSDEAGIIWDGVCFCFLLLQRRVFRSNYFLYVVLDLQNTQLLASRGAELFEASTVKAVRARLEVEKTSMDLLKRQMERIKSRQQKFRRGKEKLLSLTQDSFSTEGPENRKKKWWRPWVNHASMVRSGDYYLFETDSEEEE</sequence>
<reference evidence="6" key="1">
    <citation type="submission" date="2025-08" db="UniProtKB">
        <authorList>
            <consortium name="RefSeq"/>
        </authorList>
    </citation>
    <scope>IDENTIFICATION</scope>
</reference>
<feature type="non-terminal residue" evidence="6">
    <location>
        <position position="1477"/>
    </location>
</feature>
<dbReference type="KEGG" id="gacu:117553465"/>
<name>A0A6P8V8P9_GYMAC</name>
<dbReference type="RefSeq" id="XP_034083288.1">
    <property type="nucleotide sequence ID" value="XM_034227397.1"/>
</dbReference>
<feature type="transmembrane region" description="Helical" evidence="2">
    <location>
        <begin position="723"/>
        <end position="744"/>
    </location>
</feature>